<name>A0A5B9M8F2_9BACT</name>
<evidence type="ECO:0000256" key="4">
    <source>
        <dbReference type="ARBA" id="ARBA00023163"/>
    </source>
</evidence>
<dbReference type="Proteomes" id="UP000321353">
    <property type="component" value="Chromosome"/>
</dbReference>
<keyword evidence="4" id="KW-0804">Transcription</keyword>
<keyword evidence="3" id="KW-0238">DNA-binding</keyword>
<evidence type="ECO:0000256" key="3">
    <source>
        <dbReference type="ARBA" id="ARBA00023125"/>
    </source>
</evidence>
<dbReference type="KEGG" id="smam:Mal15_04740"/>
<dbReference type="EMBL" id="CP036264">
    <property type="protein sequence ID" value="QEF96446.1"/>
    <property type="molecule type" value="Genomic_DNA"/>
</dbReference>
<dbReference type="Gene3D" id="1.10.10.10">
    <property type="entry name" value="Winged helix-like DNA-binding domain superfamily/Winged helix DNA-binding domain"/>
    <property type="match status" value="1"/>
</dbReference>
<dbReference type="InterPro" id="IPR036388">
    <property type="entry name" value="WH-like_DNA-bd_sf"/>
</dbReference>
<dbReference type="InterPro" id="IPR005650">
    <property type="entry name" value="BlaI_family"/>
</dbReference>
<gene>
    <name evidence="6" type="primary">blaI_1</name>
    <name evidence="6" type="ORF">Mal15_04740</name>
</gene>
<sequence>MNRAEPPPLTDVQRELMEVFWQHGEATVSQVREQLEAQGRSVARNTVQTMIVRLEEKGWLQHRSEGRTFVYSALRQRKRSLGVKVSQLIDRFFAGSPEDMVNALIEYRGLTSEESQRIRKMIQDAERDSGDGPSESENKTSKRGKRRGKQS</sequence>
<dbReference type="InterPro" id="IPR036390">
    <property type="entry name" value="WH_DNA-bd_sf"/>
</dbReference>
<keyword evidence="7" id="KW-1185">Reference proteome</keyword>
<proteinExistence type="inferred from homology"/>
<protein>
    <submittedName>
        <fullName evidence="6">Penicillinase repressor</fullName>
    </submittedName>
</protein>
<dbReference type="GO" id="GO:0003677">
    <property type="term" value="F:DNA binding"/>
    <property type="evidence" value="ECO:0007669"/>
    <property type="project" value="UniProtKB-KW"/>
</dbReference>
<dbReference type="Gene3D" id="1.10.4040.10">
    <property type="entry name" value="Penicillinase repressor domain"/>
    <property type="match status" value="1"/>
</dbReference>
<dbReference type="GO" id="GO:0045892">
    <property type="term" value="P:negative regulation of DNA-templated transcription"/>
    <property type="evidence" value="ECO:0007669"/>
    <property type="project" value="InterPro"/>
</dbReference>
<evidence type="ECO:0000256" key="5">
    <source>
        <dbReference type="SAM" id="MobiDB-lite"/>
    </source>
</evidence>
<dbReference type="AlphaFoldDB" id="A0A5B9M8F2"/>
<accession>A0A5B9M8F2</accession>
<dbReference type="RefSeq" id="WP_147866261.1">
    <property type="nucleotide sequence ID" value="NZ_CP036264.1"/>
</dbReference>
<dbReference type="Pfam" id="PF03965">
    <property type="entry name" value="Penicillinase_R"/>
    <property type="match status" value="1"/>
</dbReference>
<feature type="compositionally biased region" description="Basic residues" evidence="5">
    <location>
        <begin position="141"/>
        <end position="151"/>
    </location>
</feature>
<comment type="similarity">
    <text evidence="1">Belongs to the BlaI transcriptional regulatory family.</text>
</comment>
<evidence type="ECO:0000256" key="1">
    <source>
        <dbReference type="ARBA" id="ARBA00011046"/>
    </source>
</evidence>
<feature type="compositionally biased region" description="Basic and acidic residues" evidence="5">
    <location>
        <begin position="120"/>
        <end position="140"/>
    </location>
</feature>
<keyword evidence="2" id="KW-0805">Transcription regulation</keyword>
<dbReference type="PIRSF" id="PIRSF019455">
    <property type="entry name" value="CopR_AtkY"/>
    <property type="match status" value="1"/>
</dbReference>
<evidence type="ECO:0000313" key="6">
    <source>
        <dbReference type="EMBL" id="QEF96446.1"/>
    </source>
</evidence>
<organism evidence="6 7">
    <name type="scientific">Stieleria maiorica</name>
    <dbReference type="NCBI Taxonomy" id="2795974"/>
    <lineage>
        <taxon>Bacteria</taxon>
        <taxon>Pseudomonadati</taxon>
        <taxon>Planctomycetota</taxon>
        <taxon>Planctomycetia</taxon>
        <taxon>Pirellulales</taxon>
        <taxon>Pirellulaceae</taxon>
        <taxon>Stieleria</taxon>
    </lineage>
</organism>
<feature type="region of interest" description="Disordered" evidence="5">
    <location>
        <begin position="120"/>
        <end position="151"/>
    </location>
</feature>
<dbReference type="SUPFAM" id="SSF46785">
    <property type="entry name" value="Winged helix' DNA-binding domain"/>
    <property type="match status" value="1"/>
</dbReference>
<evidence type="ECO:0000313" key="7">
    <source>
        <dbReference type="Proteomes" id="UP000321353"/>
    </source>
</evidence>
<reference evidence="6 7" key="1">
    <citation type="submission" date="2019-02" db="EMBL/GenBank/DDBJ databases">
        <title>Planctomycetal bacteria perform biofilm scaping via a novel small molecule.</title>
        <authorList>
            <person name="Jeske O."/>
            <person name="Boedeker C."/>
            <person name="Wiegand S."/>
            <person name="Breitling P."/>
            <person name="Kallscheuer N."/>
            <person name="Jogler M."/>
            <person name="Rohde M."/>
            <person name="Petersen J."/>
            <person name="Medema M.H."/>
            <person name="Surup F."/>
            <person name="Jogler C."/>
        </authorList>
    </citation>
    <scope>NUCLEOTIDE SEQUENCE [LARGE SCALE GENOMIC DNA]</scope>
    <source>
        <strain evidence="6 7">Mal15</strain>
    </source>
</reference>
<evidence type="ECO:0000256" key="2">
    <source>
        <dbReference type="ARBA" id="ARBA00023015"/>
    </source>
</evidence>